<sequence length="1311" mass="139447">MSSPKCLVLNGPATLSLDSLASSVGWSSDQDPTATVPPNSTQIAIPRPPCRPTHQAHRKSESTATTRPPISRQTTPKSRIPKLSPSTTGSHPAPPGDNDFRSDTPSLTEDSFNSFTTGEEPVTETEDEQTDVAVASPRLRQAPLIERVPSTRKWRFSRGGKAESSQAEVPTSTFIGFLGRRSSVAPRETEVMIIDRQELARTRQYSPRNALPRPQQSTDSATPRQSRATAATRVKHSSSASTATVSSEGFMSNDRVRRTSTQFAPLSFIRRGSVADAQSPSAISTMFSWREYSGTTTEDDDNGRTTGPDMSELSDDDVLPAGRASSCHVSRPSAGGTPSTSYISPSTRPVSPGESILGGDKTRWNASQVSFASTVSAFALRRDVSSRHGEGQDADATAGRKRKLVKKRPTSTAVGEQESLTASSLGLSNDGTSERPLLAPSIFSTSSGGSSCPDSNRTVLTRSRSTRPMPTLPFAQESGDEVGNRGTTRPTTRHRSVTSPTRSTSTATVSPRKGEKGQVVEVDREWLGVVPFPPSPRASLDTTPAGPSLPNSASRSSLQPTSGFLRKMSGKSHPPVTGCTQAEAKQTKRGSGIGSSITNLLSRSTSALPLTGKRAPSPAPSSNTVKSSKSLLLRKSSKKGKDAELQVPKPPSLSALRPRKSVAAPVTSKTPSMSSLPASPPPPPLPRSGSTFSFITPARGFSRSSPRSKAPPSPGKPSTPVDTPLVPPVPPQRPARPPSAAKPSQSASRGQLNAAYPMPSTGSARTTIPSACRLAPTTAPRAARLTAAPSDRPAARKPPRTRPLQAGHRASVSLSSIMPLKSMSPLPHTPQPPIGTRASHQSFASDNPSIAGESDRPPTVYSFGDDLVNGDDVGVPRRNSLSDLRIPARITNAQKKIEEDLERVKQFATAIEELKALRRQYEELVVAIPPVSTQHLSPDQPSKTAVAKTAQAIRRVELDYASWWEQAQTLIDLGDGKPRQDATRPSPGTLASRRDRCVSLVPEITNRRRSQATSESEVETVASARPRDATTSKRPVERHPSASSFESEASVAHRQREMLRGVLAAPHKGASLPSRAPPAPRPPLTVITQPDSASLSVSQPSGRRVSPLFAALASPSAPSLSSEKPSSAAPSPASRRVSRAGVFGIREFLLRLRTRATEELAASVQAEPSLVSADHAVADLAPVPSRRSVSDPTYRMRRLSRLPPGVSIAPTTKHVPRTASNSTSDSDEDWDLEFSPPRPTSVHQFDAENTTTSLSRRHGRTSSVVGVSGRTATADAKLVLTTEAMPSLLEKVREVRGACETCIGLLKGLTV</sequence>
<feature type="region of interest" description="Disordered" evidence="1">
    <location>
        <begin position="22"/>
        <end position="146"/>
    </location>
</feature>
<feature type="compositionally biased region" description="Polar residues" evidence="1">
    <location>
        <begin position="22"/>
        <end position="43"/>
    </location>
</feature>
<feature type="compositionally biased region" description="Pro residues" evidence="1">
    <location>
        <begin position="725"/>
        <end position="737"/>
    </location>
</feature>
<protein>
    <submittedName>
        <fullName evidence="2">Uncharacterized protein</fullName>
    </submittedName>
</protein>
<evidence type="ECO:0000313" key="2">
    <source>
        <dbReference type="EMBL" id="GEM06587.1"/>
    </source>
</evidence>
<feature type="compositionally biased region" description="Low complexity" evidence="1">
    <location>
        <begin position="441"/>
        <end position="455"/>
    </location>
</feature>
<feature type="compositionally biased region" description="Low complexity" evidence="1">
    <location>
        <begin position="773"/>
        <end position="789"/>
    </location>
</feature>
<feature type="region of interest" description="Disordered" evidence="1">
    <location>
        <begin position="1115"/>
        <end position="1136"/>
    </location>
</feature>
<feature type="region of interest" description="Disordered" evidence="1">
    <location>
        <begin position="381"/>
        <end position="865"/>
    </location>
</feature>
<feature type="compositionally biased region" description="Polar residues" evidence="1">
    <location>
        <begin position="214"/>
        <end position="229"/>
    </location>
</feature>
<feature type="compositionally biased region" description="Basic and acidic residues" evidence="1">
    <location>
        <begin position="1025"/>
        <end position="1040"/>
    </location>
</feature>
<feature type="compositionally biased region" description="Basic residues" evidence="1">
    <location>
        <begin position="399"/>
        <end position="409"/>
    </location>
</feature>
<organism evidence="2 3">
    <name type="scientific">Rhodotorula toruloides</name>
    <name type="common">Yeast</name>
    <name type="synonym">Rhodosporidium toruloides</name>
    <dbReference type="NCBI Taxonomy" id="5286"/>
    <lineage>
        <taxon>Eukaryota</taxon>
        <taxon>Fungi</taxon>
        <taxon>Dikarya</taxon>
        <taxon>Basidiomycota</taxon>
        <taxon>Pucciniomycotina</taxon>
        <taxon>Microbotryomycetes</taxon>
        <taxon>Sporidiobolales</taxon>
        <taxon>Sporidiobolaceae</taxon>
        <taxon>Rhodotorula</taxon>
    </lineage>
</organism>
<feature type="compositionally biased region" description="Low complexity" evidence="1">
    <location>
        <begin position="497"/>
        <end position="511"/>
    </location>
</feature>
<feature type="compositionally biased region" description="Low complexity" evidence="1">
    <location>
        <begin position="1115"/>
        <end position="1135"/>
    </location>
</feature>
<evidence type="ECO:0000313" key="3">
    <source>
        <dbReference type="Proteomes" id="UP000321518"/>
    </source>
</evidence>
<evidence type="ECO:0000256" key="1">
    <source>
        <dbReference type="SAM" id="MobiDB-lite"/>
    </source>
</evidence>
<dbReference type="EMBL" id="BJWK01000001">
    <property type="protein sequence ID" value="GEM06587.1"/>
    <property type="molecule type" value="Genomic_DNA"/>
</dbReference>
<feature type="compositionally biased region" description="Polar residues" evidence="1">
    <location>
        <begin position="103"/>
        <end position="117"/>
    </location>
</feature>
<feature type="compositionally biased region" description="Polar residues" evidence="1">
    <location>
        <begin position="336"/>
        <end position="349"/>
    </location>
</feature>
<feature type="compositionally biased region" description="Polar residues" evidence="1">
    <location>
        <begin position="1086"/>
        <end position="1100"/>
    </location>
</feature>
<feature type="compositionally biased region" description="Polar residues" evidence="1">
    <location>
        <begin position="760"/>
        <end position="769"/>
    </location>
</feature>
<feature type="compositionally biased region" description="Polar residues" evidence="1">
    <location>
        <begin position="410"/>
        <end position="431"/>
    </location>
</feature>
<dbReference type="Proteomes" id="UP000321518">
    <property type="component" value="Unassembled WGS sequence"/>
</dbReference>
<proteinExistence type="predicted"/>
<gene>
    <name evidence="2" type="ORF">Rt10032_c01g0604</name>
</gene>
<feature type="compositionally biased region" description="Low complexity" evidence="1">
    <location>
        <begin position="237"/>
        <end position="247"/>
    </location>
</feature>
<feature type="region of interest" description="Disordered" evidence="1">
    <location>
        <begin position="1066"/>
        <end position="1100"/>
    </location>
</feature>
<feature type="region of interest" description="Disordered" evidence="1">
    <location>
        <begin position="198"/>
        <end position="248"/>
    </location>
</feature>
<feature type="compositionally biased region" description="Polar residues" evidence="1">
    <location>
        <begin position="838"/>
        <end position="848"/>
    </location>
</feature>
<feature type="compositionally biased region" description="Acidic residues" evidence="1">
    <location>
        <begin position="121"/>
        <end position="130"/>
    </location>
</feature>
<feature type="compositionally biased region" description="Basic and acidic residues" evidence="1">
    <location>
        <begin position="512"/>
        <end position="526"/>
    </location>
</feature>
<accession>A0A511K8D9</accession>
<feature type="region of interest" description="Disordered" evidence="1">
    <location>
        <begin position="293"/>
        <end position="363"/>
    </location>
</feature>
<reference evidence="2 3" key="1">
    <citation type="submission" date="2019-07" db="EMBL/GenBank/DDBJ databases">
        <title>Rhodotorula toruloides NBRC10032 genome sequencing.</title>
        <authorList>
            <person name="Shida Y."/>
            <person name="Takaku H."/>
            <person name="Ogasawara W."/>
            <person name="Mori K."/>
        </authorList>
    </citation>
    <scope>NUCLEOTIDE SEQUENCE [LARGE SCALE GENOMIC DNA]</scope>
    <source>
        <strain evidence="2 3">NBRC10032</strain>
    </source>
</reference>
<feature type="compositionally biased region" description="Polar residues" evidence="1">
    <location>
        <begin position="456"/>
        <end position="468"/>
    </location>
</feature>
<name>A0A511K8D9_RHOTO</name>
<feature type="compositionally biased region" description="Polar residues" evidence="1">
    <location>
        <begin position="62"/>
        <end position="77"/>
    </location>
</feature>
<dbReference type="OrthoDB" id="2554322at2759"/>
<feature type="compositionally biased region" description="Low complexity" evidence="1">
    <location>
        <begin position="738"/>
        <end position="749"/>
    </location>
</feature>
<feature type="compositionally biased region" description="Polar residues" evidence="1">
    <location>
        <begin position="1241"/>
        <end position="1254"/>
    </location>
</feature>
<feature type="region of interest" description="Disordered" evidence="1">
    <location>
        <begin position="974"/>
        <end position="1054"/>
    </location>
</feature>
<feature type="compositionally biased region" description="Polar residues" evidence="1">
    <location>
        <begin position="549"/>
        <end position="562"/>
    </location>
</feature>
<feature type="compositionally biased region" description="Low complexity" evidence="1">
    <location>
        <begin position="1041"/>
        <end position="1050"/>
    </location>
</feature>
<feature type="region of interest" description="Disordered" evidence="1">
    <location>
        <begin position="1204"/>
        <end position="1267"/>
    </location>
</feature>
<feature type="compositionally biased region" description="Polar residues" evidence="1">
    <location>
        <begin position="594"/>
        <end position="608"/>
    </location>
</feature>
<comment type="caution">
    <text evidence="2">The sequence shown here is derived from an EMBL/GenBank/DDBJ whole genome shotgun (WGS) entry which is preliminary data.</text>
</comment>
<feature type="compositionally biased region" description="Basic and acidic residues" evidence="1">
    <location>
        <begin position="381"/>
        <end position="391"/>
    </location>
</feature>